<evidence type="ECO:0000313" key="1">
    <source>
        <dbReference type="EMBL" id="SDZ08226.1"/>
    </source>
</evidence>
<reference evidence="1 2" key="1">
    <citation type="submission" date="2016-10" db="EMBL/GenBank/DDBJ databases">
        <authorList>
            <person name="de Groot N.N."/>
        </authorList>
    </citation>
    <scope>NUCLEOTIDE SEQUENCE [LARGE SCALE GENOMIC DNA]</scope>
    <source>
        <strain evidence="1 2">DSM 21650</strain>
    </source>
</reference>
<dbReference type="OrthoDB" id="1848216at2"/>
<protein>
    <recommendedName>
        <fullName evidence="3">Double zinc ribbon</fullName>
    </recommendedName>
</protein>
<accession>A0A1H3Q4D7</accession>
<dbReference type="EMBL" id="FNQE01000018">
    <property type="protein sequence ID" value="SDZ08226.1"/>
    <property type="molecule type" value="Genomic_DNA"/>
</dbReference>
<proteinExistence type="predicted"/>
<evidence type="ECO:0008006" key="3">
    <source>
        <dbReference type="Google" id="ProtNLM"/>
    </source>
</evidence>
<dbReference type="AlphaFoldDB" id="A0A1H3Q4D7"/>
<dbReference type="STRING" id="415015.SAMN05660462_01787"/>
<gene>
    <name evidence="1" type="ORF">SAMN05660462_01787</name>
</gene>
<sequence>MNKAFTQRYVTQRIKDGFSFTFYCDLCQRSYETEEIKTESFTEALQKAQSVAYLYFNKCHKCGKWICDEHYDESVMECVECSALKTRKQIKKNLKNTRKCKKCGTYIEEENCFCTLCGRAIQ</sequence>
<organism evidence="1 2">
    <name type="scientific">Proteiniborus ethanoligenes</name>
    <dbReference type="NCBI Taxonomy" id="415015"/>
    <lineage>
        <taxon>Bacteria</taxon>
        <taxon>Bacillati</taxon>
        <taxon>Bacillota</taxon>
        <taxon>Clostridia</taxon>
        <taxon>Eubacteriales</taxon>
        <taxon>Proteiniborus</taxon>
    </lineage>
</organism>
<name>A0A1H3Q4D7_9FIRM</name>
<keyword evidence="2" id="KW-1185">Reference proteome</keyword>
<dbReference type="Proteomes" id="UP000198625">
    <property type="component" value="Unassembled WGS sequence"/>
</dbReference>
<dbReference type="RefSeq" id="WP_091730063.1">
    <property type="nucleotide sequence ID" value="NZ_FNQE01000018.1"/>
</dbReference>
<evidence type="ECO:0000313" key="2">
    <source>
        <dbReference type="Proteomes" id="UP000198625"/>
    </source>
</evidence>